<gene>
    <name evidence="3" type="ordered locus">Oweho_2108</name>
</gene>
<dbReference type="PATRIC" id="fig|926562.3.peg.2123"/>
<dbReference type="InterPro" id="IPR000601">
    <property type="entry name" value="PKD_dom"/>
</dbReference>
<dbReference type="InterPro" id="IPR013783">
    <property type="entry name" value="Ig-like_fold"/>
</dbReference>
<dbReference type="eggNOG" id="COG3291">
    <property type="taxonomic scope" value="Bacteria"/>
</dbReference>
<dbReference type="SUPFAM" id="SSF110296">
    <property type="entry name" value="Oligoxyloglucan reducing end-specific cellobiohydrolase"/>
    <property type="match status" value="2"/>
</dbReference>
<evidence type="ECO:0000256" key="1">
    <source>
        <dbReference type="ARBA" id="ARBA00022729"/>
    </source>
</evidence>
<evidence type="ECO:0000313" key="3">
    <source>
        <dbReference type="EMBL" id="AEV33083.1"/>
    </source>
</evidence>
<reference evidence="3 4" key="1">
    <citation type="journal article" date="2012" name="Stand. Genomic Sci.">
        <title>Genome sequence of the orange-pigmented seawater bacterium Owenweeksia hongkongensis type strain (UST20020801(T)).</title>
        <authorList>
            <person name="Riedel T."/>
            <person name="Held B."/>
            <person name="Nolan M."/>
            <person name="Lucas S."/>
            <person name="Lapidus A."/>
            <person name="Tice H."/>
            <person name="Del Rio T.G."/>
            <person name="Cheng J.F."/>
            <person name="Han C."/>
            <person name="Tapia R."/>
            <person name="Goodwin L.A."/>
            <person name="Pitluck S."/>
            <person name="Liolios K."/>
            <person name="Mavromatis K."/>
            <person name="Pagani I."/>
            <person name="Ivanova N."/>
            <person name="Mikhailova N."/>
            <person name="Pati A."/>
            <person name="Chen A."/>
            <person name="Palaniappan K."/>
            <person name="Rohde M."/>
            <person name="Tindall B.J."/>
            <person name="Detter J.C."/>
            <person name="Goker M."/>
            <person name="Woyke T."/>
            <person name="Bristow J."/>
            <person name="Eisen J.A."/>
            <person name="Markowitz V."/>
            <person name="Hugenholtz P."/>
            <person name="Klenk H.P."/>
            <person name="Kyrpides N.C."/>
        </authorList>
    </citation>
    <scope>NUCLEOTIDE SEQUENCE</scope>
    <source>
        <strain evidence="4">DSM 17368 / JCM 12287 / NRRL B-23963</strain>
    </source>
</reference>
<dbReference type="HOGENOM" id="CLU_004232_0_0_10"/>
<dbReference type="Pfam" id="PF18911">
    <property type="entry name" value="PKD_4"/>
    <property type="match status" value="1"/>
</dbReference>
<dbReference type="InterPro" id="IPR035986">
    <property type="entry name" value="PKD_dom_sf"/>
</dbReference>
<dbReference type="EMBL" id="CP003156">
    <property type="protein sequence ID" value="AEV33083.1"/>
    <property type="molecule type" value="Genomic_DNA"/>
</dbReference>
<sequence length="1675" mass="176139">MKKFILFTFIATGLLFAWLQPRSTEKDKYRHLINSHEFSTRTHLNPTQIKQITKKDRPDLAWEQNYLATMDPALGHPTPEKLIPVYEQISQAQNSLTTTPGAAATPWVERGPSNVSGRTRALVYDPNDITNKKVWAGGVTGGLWYNNDITSNTSQWTAVNDFWDNIAITSIVFDPTNTQIMYVGTGEGWGAGASRGAGIWKSTNGGTTWSHLSSTSSFYYINDMVVRNESGSGVLYVAMRGNYYGQTWHGLGVQGLQRSTNGGTSFTQVLPNIPGQSQPFVAADIELGANNKLWVGTTTSAYSLSDRGGGRILTSTNGTTWTIAYTSAGGERVEVVCAPSDANYAYALIESSNVVDDMVQTTNGGTSWTSRNEPSDVDNGIPASDFSRGQAWYDLIAAVDPNNRNTLIVGGIDLFRSTDGANSWSQISKWSNNNNLAALNCSNVHADQHAIVFKPGSSSEVLFGNDGGVYYSNSIATAATSNVIHRRDNGYNVTQFYACAIHPTAGSNYFLAGAQDNGSHKYGAAGMNATTEVTGGDGAYCFIDQTNPNYQVTSYVYNSYWRSTNGGSSFGPSFFQNDQNTGKFINPADYDDNQDVLYSSRTINTINRVTNITSSPSIGSLTVSGMNSMASHLRVSPYTTSSTTLFVGTEAGDLYKITNADGGSPSTSSIGGGLPAGNISCVEIGANENELLVTYTNYGITSVWYTSNGGTTWASKEGNLPDMPVRWALFNPNDRTEVLLATEVGVWSTSNFSASSPTWVASNSGLANVRVDMLQMRDSDNEVIAATHGRGLFSSSGFAATQAPVADFGISTSTPCTGQTVTLSDSSTGNPTSWAWTITPSTFSYGTGSSASSQNPEVTFNTAGTYSIKLVVSNANGIDSLEIAQAVQVGGQGLPFSEDFEGSAPGWAVDNPDNGITWGLYTVAGSTPGTKAAGVDNFSYNSAGQKDGLLSPAINLNGVSQATLTFDYAYRRYSNTYSDSLAVYISTDCGVTFTQLALYGDDGTGSFATGIPTTSGFTPTSAADWCGAIGNPTCPSIDISSYTGNDNVVIKFENITDYGNNMYIDNVNITGSAGVAPVADFSASKTNGCVSDTVVFTDLSTNAPTSWAWTFSPSTVTYVNGTSASSQNPEVIFNGSGNYQVSLNSSNTVGNDSEVKAAYVSIANIVVPTASISASDTSICTGTMVTFTATANNGGSSPTYQWKVNGVNAGTNSSTFSLSTLAHGDVVSFDMTSNAACANPISVTSSSSITMIVDSIKTPSVSISASATSICVGTNVTFTASPVNGGSTPSYQWKINGSNVTGAGAIFSSSTLSNGDAVSVELSSSENCVTASTVSSNTINMSVSSAVAPSVSISSNDTIVCQGSSSIFSAAALNAGASPTYQWKVNGINAGTNSPTFIRTLNNNDAVSVEITSSLACASPTTAVSASKTVQVLQDPVITNTTTLPVGPLCKEDTLQLTATVNSFGNPGIGHWNGPGVANGKFIAENVATGSHTLTYGYSYINSPSCSESITLTVNVENVPKPTISNNNMVLTCNEAGYNYQWILNGNAIPGATAQTHTATGNGTYSVQIGLTGCSDQSDPTVINDFGMDDLKAALAFKLFPNPAKDESTFELRNPGTDKLTYELIAFNGAVVLRKEISAGALVKEKINLSHLAAGFYTLQIKAGEHKIIEKLGKQ</sequence>
<dbReference type="RefSeq" id="WP_014202432.1">
    <property type="nucleotide sequence ID" value="NC_016599.1"/>
</dbReference>
<accession>G8R3M7</accession>
<proteinExistence type="predicted"/>
<dbReference type="Gene3D" id="2.60.120.260">
    <property type="entry name" value="Galactose-binding domain-like"/>
    <property type="match status" value="1"/>
</dbReference>
<protein>
    <submittedName>
        <fullName evidence="3">PDK repeat-containing protein</fullName>
    </submittedName>
</protein>
<evidence type="ECO:0000259" key="2">
    <source>
        <dbReference type="PROSITE" id="PS50093"/>
    </source>
</evidence>
<dbReference type="KEGG" id="oho:Oweho_2108"/>
<dbReference type="Gene3D" id="2.130.10.10">
    <property type="entry name" value="YVTN repeat-like/Quinoprotein amine dehydrogenase"/>
    <property type="match status" value="3"/>
</dbReference>
<dbReference type="STRING" id="926562.Oweho_2108"/>
<dbReference type="InterPro" id="IPR022409">
    <property type="entry name" value="PKD/Chitinase_dom"/>
</dbReference>
<dbReference type="PROSITE" id="PS50093">
    <property type="entry name" value="PKD"/>
    <property type="match status" value="2"/>
</dbReference>
<dbReference type="CDD" id="cd00146">
    <property type="entry name" value="PKD"/>
    <property type="match status" value="2"/>
</dbReference>
<dbReference type="InterPro" id="IPR026444">
    <property type="entry name" value="Secre_tail"/>
</dbReference>
<dbReference type="Gene3D" id="2.60.40.10">
    <property type="entry name" value="Immunoglobulins"/>
    <property type="match status" value="5"/>
</dbReference>
<name>G8R3M7_OWEHD</name>
<keyword evidence="4" id="KW-1185">Reference proteome</keyword>
<dbReference type="InterPro" id="IPR015943">
    <property type="entry name" value="WD40/YVTN_repeat-like_dom_sf"/>
</dbReference>
<dbReference type="Pfam" id="PF18962">
    <property type="entry name" value="Por_Secre_tail"/>
    <property type="match status" value="1"/>
</dbReference>
<dbReference type="eggNOG" id="COG4447">
    <property type="taxonomic scope" value="Bacteria"/>
</dbReference>
<dbReference type="SMART" id="SM00089">
    <property type="entry name" value="PKD"/>
    <property type="match status" value="2"/>
</dbReference>
<organism evidence="3 4">
    <name type="scientific">Owenweeksia hongkongensis (strain DSM 17368 / CIP 108786 / JCM 12287 / NRRL B-23963 / UST20020801)</name>
    <dbReference type="NCBI Taxonomy" id="926562"/>
    <lineage>
        <taxon>Bacteria</taxon>
        <taxon>Pseudomonadati</taxon>
        <taxon>Bacteroidota</taxon>
        <taxon>Flavobacteriia</taxon>
        <taxon>Flavobacteriales</taxon>
        <taxon>Owenweeksiaceae</taxon>
        <taxon>Owenweeksia</taxon>
    </lineage>
</organism>
<dbReference type="SUPFAM" id="SSF49299">
    <property type="entry name" value="PKD domain"/>
    <property type="match status" value="2"/>
</dbReference>
<evidence type="ECO:0000313" key="4">
    <source>
        <dbReference type="Proteomes" id="UP000005631"/>
    </source>
</evidence>
<feature type="domain" description="PKD" evidence="2">
    <location>
        <begin position="1077"/>
        <end position="1151"/>
    </location>
</feature>
<dbReference type="OrthoDB" id="9757947at2"/>
<feature type="domain" description="PKD" evidence="2">
    <location>
        <begin position="804"/>
        <end position="877"/>
    </location>
</feature>
<dbReference type="CDD" id="cd15482">
    <property type="entry name" value="Sialidase_non-viral"/>
    <property type="match status" value="1"/>
</dbReference>
<dbReference type="Proteomes" id="UP000005631">
    <property type="component" value="Chromosome"/>
</dbReference>
<dbReference type="NCBIfam" id="TIGR04183">
    <property type="entry name" value="Por_Secre_tail"/>
    <property type="match status" value="1"/>
</dbReference>
<keyword evidence="1" id="KW-0732">Signal</keyword>